<evidence type="ECO:0000256" key="7">
    <source>
        <dbReference type="ARBA" id="ARBA00023239"/>
    </source>
</evidence>
<evidence type="ECO:0000256" key="8">
    <source>
        <dbReference type="ARBA" id="ARBA00038263"/>
    </source>
</evidence>
<dbReference type="NCBIfam" id="TIGR04183">
    <property type="entry name" value="Por_Secre_tail"/>
    <property type="match status" value="1"/>
</dbReference>
<dbReference type="Proteomes" id="UP000199045">
    <property type="component" value="Unassembled WGS sequence"/>
</dbReference>
<keyword evidence="5 9" id="KW-0732">Signal</keyword>
<dbReference type="EMBL" id="FNBN01000001">
    <property type="protein sequence ID" value="SDF02565.1"/>
    <property type="molecule type" value="Genomic_DNA"/>
</dbReference>
<feature type="signal peptide" evidence="9">
    <location>
        <begin position="1"/>
        <end position="20"/>
    </location>
</feature>
<keyword evidence="4" id="KW-0479">Metal-binding</keyword>
<dbReference type="Gene3D" id="2.160.20.10">
    <property type="entry name" value="Single-stranded right-handed beta-helix, Pectin lyase-like"/>
    <property type="match status" value="1"/>
</dbReference>
<accession>A0A1G7HQ44</accession>
<evidence type="ECO:0000313" key="11">
    <source>
        <dbReference type="EMBL" id="SDF02565.1"/>
    </source>
</evidence>
<evidence type="ECO:0000313" key="12">
    <source>
        <dbReference type="Proteomes" id="UP000199045"/>
    </source>
</evidence>
<dbReference type="Pfam" id="PF03422">
    <property type="entry name" value="CBM_6"/>
    <property type="match status" value="1"/>
</dbReference>
<reference evidence="11 12" key="1">
    <citation type="submission" date="2016-10" db="EMBL/GenBank/DDBJ databases">
        <authorList>
            <person name="de Groot N.N."/>
        </authorList>
    </citation>
    <scope>NUCLEOTIDE SEQUENCE [LARGE SCALE GENOMIC DNA]</scope>
    <source>
        <strain evidence="11 12">DSM 527</strain>
    </source>
</reference>
<evidence type="ECO:0000256" key="1">
    <source>
        <dbReference type="ARBA" id="ARBA00001913"/>
    </source>
</evidence>
<evidence type="ECO:0000259" key="10">
    <source>
        <dbReference type="PROSITE" id="PS51175"/>
    </source>
</evidence>
<dbReference type="Pfam" id="PF13229">
    <property type="entry name" value="Beta_helix"/>
    <property type="match status" value="1"/>
</dbReference>
<dbReference type="SUPFAM" id="SSF51126">
    <property type="entry name" value="Pectin lyase-like"/>
    <property type="match status" value="1"/>
</dbReference>
<evidence type="ECO:0000256" key="3">
    <source>
        <dbReference type="ARBA" id="ARBA00022525"/>
    </source>
</evidence>
<dbReference type="GO" id="GO:0016837">
    <property type="term" value="F:carbon-oxygen lyase activity, acting on polysaccharides"/>
    <property type="evidence" value="ECO:0007669"/>
    <property type="project" value="TreeGrafter"/>
</dbReference>
<dbReference type="AlphaFoldDB" id="A0A1G7HQ44"/>
<dbReference type="InterPro" id="IPR011050">
    <property type="entry name" value="Pectin_lyase_fold/virulence"/>
</dbReference>
<organism evidence="11 12">
    <name type="scientific">Chitinophaga filiformis</name>
    <name type="common">Myxococcus filiformis</name>
    <name type="synonym">Flexibacter filiformis</name>
    <dbReference type="NCBI Taxonomy" id="104663"/>
    <lineage>
        <taxon>Bacteria</taxon>
        <taxon>Pseudomonadati</taxon>
        <taxon>Bacteroidota</taxon>
        <taxon>Chitinophagia</taxon>
        <taxon>Chitinophagales</taxon>
        <taxon>Chitinophagaceae</taxon>
        <taxon>Chitinophaga</taxon>
    </lineage>
</organism>
<evidence type="ECO:0000256" key="6">
    <source>
        <dbReference type="ARBA" id="ARBA00022837"/>
    </source>
</evidence>
<dbReference type="GO" id="GO:0005576">
    <property type="term" value="C:extracellular region"/>
    <property type="evidence" value="ECO:0007669"/>
    <property type="project" value="UniProtKB-SubCell"/>
</dbReference>
<comment type="cofactor">
    <cofactor evidence="1">
        <name>Ca(2+)</name>
        <dbReference type="ChEBI" id="CHEBI:29108"/>
    </cofactor>
</comment>
<protein>
    <submittedName>
        <fullName evidence="11">Listeria/Bacterioides repeat-containing protein/Por secretion system C-terminal sorting domain-containing protein</fullName>
    </submittedName>
</protein>
<dbReference type="InterPro" id="IPR039448">
    <property type="entry name" value="Beta_helix"/>
</dbReference>
<feature type="domain" description="CBM6" evidence="10">
    <location>
        <begin position="508"/>
        <end position="639"/>
    </location>
</feature>
<evidence type="ECO:0000256" key="2">
    <source>
        <dbReference type="ARBA" id="ARBA00004613"/>
    </source>
</evidence>
<name>A0A1G7HQ44_CHIFI</name>
<keyword evidence="7" id="KW-0456">Lyase</keyword>
<dbReference type="InterPro" id="IPR012334">
    <property type="entry name" value="Pectin_lyas_fold"/>
</dbReference>
<dbReference type="InterPro" id="IPR006626">
    <property type="entry name" value="PbH1"/>
</dbReference>
<feature type="chain" id="PRO_5011666583" evidence="9">
    <location>
        <begin position="21"/>
        <end position="751"/>
    </location>
</feature>
<evidence type="ECO:0000256" key="4">
    <source>
        <dbReference type="ARBA" id="ARBA00022723"/>
    </source>
</evidence>
<dbReference type="InterPro" id="IPR052052">
    <property type="entry name" value="Polysaccharide_Lyase_9"/>
</dbReference>
<dbReference type="PROSITE" id="PS51175">
    <property type="entry name" value="CBM6"/>
    <property type="match status" value="1"/>
</dbReference>
<dbReference type="NCBIfam" id="TIGR02543">
    <property type="entry name" value="List_Bact_rpt"/>
    <property type="match status" value="1"/>
</dbReference>
<dbReference type="InterPro" id="IPR013378">
    <property type="entry name" value="InlB-like_B-rpt"/>
</dbReference>
<comment type="similarity">
    <text evidence="8">Belongs to the polysaccharide lyase 9 family.</text>
</comment>
<dbReference type="GO" id="GO:0030246">
    <property type="term" value="F:carbohydrate binding"/>
    <property type="evidence" value="ECO:0007669"/>
    <property type="project" value="InterPro"/>
</dbReference>
<dbReference type="GO" id="GO:0046872">
    <property type="term" value="F:metal ion binding"/>
    <property type="evidence" value="ECO:0007669"/>
    <property type="project" value="UniProtKB-KW"/>
</dbReference>
<dbReference type="RefSeq" id="WP_089828703.1">
    <property type="nucleotide sequence ID" value="NZ_FNBN01000001.1"/>
</dbReference>
<dbReference type="Gene3D" id="2.60.120.260">
    <property type="entry name" value="Galactose-binding domain-like"/>
    <property type="match status" value="1"/>
</dbReference>
<comment type="subcellular location">
    <subcellularLocation>
        <location evidence="2">Secreted</location>
    </subcellularLocation>
</comment>
<evidence type="ECO:0000256" key="9">
    <source>
        <dbReference type="SAM" id="SignalP"/>
    </source>
</evidence>
<keyword evidence="6" id="KW-0106">Calcium</keyword>
<dbReference type="Pfam" id="PF18962">
    <property type="entry name" value="Por_Secre_tail"/>
    <property type="match status" value="1"/>
</dbReference>
<dbReference type="STRING" id="104663.SAMN04488121_101561"/>
<dbReference type="InterPro" id="IPR008979">
    <property type="entry name" value="Galactose-bd-like_sf"/>
</dbReference>
<dbReference type="InterPro" id="IPR005084">
    <property type="entry name" value="CBM6"/>
</dbReference>
<dbReference type="InterPro" id="IPR044060">
    <property type="entry name" value="Bacterial_rp_domain"/>
</dbReference>
<dbReference type="SUPFAM" id="SSF49785">
    <property type="entry name" value="Galactose-binding domain-like"/>
    <property type="match status" value="1"/>
</dbReference>
<dbReference type="Pfam" id="PF18998">
    <property type="entry name" value="Flg_new_2"/>
    <property type="match status" value="1"/>
</dbReference>
<dbReference type="SMART" id="SM00710">
    <property type="entry name" value="PbH1"/>
    <property type="match status" value="7"/>
</dbReference>
<dbReference type="PANTHER" id="PTHR40088:SF1">
    <property type="entry name" value="PECTATE LYASE PEL9"/>
    <property type="match status" value="1"/>
</dbReference>
<keyword evidence="3" id="KW-0964">Secreted</keyword>
<sequence length="751" mass="77168">MKTLILLALSCLLGGGMSYAQTTLYVAPGGSASNPGTNINAPTTFANALATIPAGGTIYLRGGTYSFSASVIIAATNNGTSSANKNVTAYGSEVPVLDFSGQAVADANRGVVLDGDYWHFTGITITGAGDNGMLLAGNNNIIEKCIFSKNHDSGLQLSRYVTSNTTISSWPSNNLILNCEAFDNQDPDNEDADGFAAKLTCGTGNVFRGCISHNNIDDGWDLYAKTETGPIGPVTLENCVSYGNGTLSSGSTSGNGDKNGFKLGGSGIAVNHIIRRCVAFNNGHHGITDNNNPGAMEVSNNTSYNNAESNFNFRDGSTATYRNNLSFNAGSSDKSIGTEAGSSNVWWKNNVSTNSGSLVVSSADFISTTPSVGKNSDGSPNLGNFLALASGSDLINTGVTAPGITYTGSAPDIGARESGSTSNPGTYTLSLTASPAAGGTVTANPNASSYTAGTVVTLTATPASGYTFSGWSGAASGTSTTTTVTVNSNLSVTASFTANNGGGGGNTLRIDDAASATGGYCSADGSRQNSYSGADGGYYINLSNATAKGVNYSITVPSAGTYSFVWRYANGGSNVSTTARLLVNGSTAVSSVSFPKTSAWTAWTTTAAVTATLAAGTYTVRIETTSSTEFAIIDWLEVTGNSPSAGACNAGALSAAAYKGEDTYTVVSEAARVYPNPVVNTSTISFYNKQETRVAVRLFDASGALVNTVTNQRYPAGQHQLTVDCSRLVKAVYFIRVEREGKSETLRIIKE</sequence>
<dbReference type="InterPro" id="IPR026444">
    <property type="entry name" value="Secre_tail"/>
</dbReference>
<proteinExistence type="inferred from homology"/>
<gene>
    <name evidence="11" type="ORF">SAMN04488121_101561</name>
</gene>
<dbReference type="PANTHER" id="PTHR40088">
    <property type="entry name" value="PECTATE LYASE (EUROFUNG)"/>
    <property type="match status" value="1"/>
</dbReference>
<evidence type="ECO:0000256" key="5">
    <source>
        <dbReference type="ARBA" id="ARBA00022729"/>
    </source>
</evidence>
<dbReference type="OrthoDB" id="8660908at2"/>